<dbReference type="PANTHER" id="PTHR30352">
    <property type="entry name" value="PYRUVATE FORMATE-LYASE-ACTIVATING ENZYME"/>
    <property type="match status" value="1"/>
</dbReference>
<keyword evidence="12" id="KW-0670">Pyruvate</keyword>
<feature type="domain" description="4Fe-4S ferredoxin-type" evidence="10">
    <location>
        <begin position="47"/>
        <end position="76"/>
    </location>
</feature>
<comment type="similarity">
    <text evidence="2">Belongs to the organic radical-activating enzymes family.</text>
</comment>
<dbReference type="EMBL" id="JAGGKC010000011">
    <property type="protein sequence ID" value="MBP1919090.1"/>
    <property type="molecule type" value="Genomic_DNA"/>
</dbReference>
<dbReference type="SFLD" id="SFLDS00029">
    <property type="entry name" value="Radical_SAM"/>
    <property type="match status" value="1"/>
</dbReference>
<dbReference type="EC" id="1.97.1.4" evidence="12"/>
<evidence type="ECO:0000256" key="7">
    <source>
        <dbReference type="ARBA" id="ARBA00023004"/>
    </source>
</evidence>
<keyword evidence="6 12" id="KW-0560">Oxidoreductase</keyword>
<dbReference type="Proteomes" id="UP001519271">
    <property type="component" value="Unassembled WGS sequence"/>
</dbReference>
<evidence type="ECO:0000313" key="12">
    <source>
        <dbReference type="EMBL" id="MBP1919090.1"/>
    </source>
</evidence>
<keyword evidence="5" id="KW-0479">Metal-binding</keyword>
<evidence type="ECO:0000256" key="8">
    <source>
        <dbReference type="ARBA" id="ARBA00023014"/>
    </source>
</evidence>
<dbReference type="Pfam" id="PF13353">
    <property type="entry name" value="Fer4_12"/>
    <property type="match status" value="1"/>
</dbReference>
<organism evidence="12 13">
    <name type="scientific">Youngiibacter multivorans</name>
    <dbReference type="NCBI Taxonomy" id="937251"/>
    <lineage>
        <taxon>Bacteria</taxon>
        <taxon>Bacillati</taxon>
        <taxon>Bacillota</taxon>
        <taxon>Clostridia</taxon>
        <taxon>Eubacteriales</taxon>
        <taxon>Clostridiaceae</taxon>
        <taxon>Youngiibacter</taxon>
    </lineage>
</organism>
<evidence type="ECO:0000259" key="10">
    <source>
        <dbReference type="PROSITE" id="PS51379"/>
    </source>
</evidence>
<comment type="caution">
    <text evidence="12">The sequence shown here is derived from an EMBL/GenBank/DDBJ whole genome shotgun (WGS) entry which is preliminary data.</text>
</comment>
<keyword evidence="8" id="KW-0411">Iron-sulfur</keyword>
<dbReference type="InterPro" id="IPR001989">
    <property type="entry name" value="Radical_activat_CS"/>
</dbReference>
<evidence type="ECO:0000256" key="2">
    <source>
        <dbReference type="ARBA" id="ARBA00009777"/>
    </source>
</evidence>
<dbReference type="SFLD" id="SFLDG01118">
    <property type="entry name" value="activating_enzymes__group_2"/>
    <property type="match status" value="1"/>
</dbReference>
<protein>
    <submittedName>
        <fullName evidence="12">Pyruvate formate lyase activating enzyme</fullName>
        <ecNumber evidence="12">1.97.1.4</ecNumber>
    </submittedName>
</protein>
<dbReference type="PROSITE" id="PS01087">
    <property type="entry name" value="RADICAL_ACTIVATING"/>
    <property type="match status" value="1"/>
</dbReference>
<evidence type="ECO:0000256" key="4">
    <source>
        <dbReference type="ARBA" id="ARBA00022691"/>
    </source>
</evidence>
<dbReference type="Pfam" id="PF12800">
    <property type="entry name" value="Fer4_4"/>
    <property type="match status" value="1"/>
</dbReference>
<dbReference type="PROSITE" id="PS00198">
    <property type="entry name" value="4FE4S_FER_1"/>
    <property type="match status" value="1"/>
</dbReference>
<dbReference type="GO" id="GO:0016829">
    <property type="term" value="F:lyase activity"/>
    <property type="evidence" value="ECO:0007669"/>
    <property type="project" value="UniProtKB-KW"/>
</dbReference>
<dbReference type="InterPro" id="IPR034457">
    <property type="entry name" value="Organic_radical-activating"/>
</dbReference>
<proteinExistence type="inferred from homology"/>
<keyword evidence="7" id="KW-0408">Iron</keyword>
<accession>A0ABS4G3H4</accession>
<dbReference type="InterPro" id="IPR058240">
    <property type="entry name" value="rSAM_sf"/>
</dbReference>
<keyword evidence="3" id="KW-0004">4Fe-4S</keyword>
<dbReference type="InterPro" id="IPR012839">
    <property type="entry name" value="Organic_radical_activase"/>
</dbReference>
<dbReference type="Gene3D" id="3.30.70.20">
    <property type="match status" value="2"/>
</dbReference>
<dbReference type="InterPro" id="IPR040074">
    <property type="entry name" value="BssD/PflA/YjjW"/>
</dbReference>
<dbReference type="InterPro" id="IPR017900">
    <property type="entry name" value="4Fe4S_Fe_S_CS"/>
</dbReference>
<dbReference type="PIRSF" id="PIRSF000371">
    <property type="entry name" value="PFL_act_enz"/>
    <property type="match status" value="1"/>
</dbReference>
<sequence>MSRKGMVFNIQWFSIHDGPGIRTAVFLKGCPLHCPWCSNPESQSKDIQLTWDRKKCISCGACISACNFDAIHMIEAKDLSQEASSKKIIMIDGNRCTACMMCKNACPKGAIAYEGYYRTVDEVMDIVMKDEPFYLESGGGITLTGGEVLSQPEFAAELLKTAKLKGLHTTIETTCFGPKEKFMALLIHLDLLLCDIKHWDSEKHEKVTGVPLGQIYDNIRSALQIPGLDIIGRIPVIPGFNYTIHDAEKMSEAISGLGISKIHLLRYHSFGENKYELLNREYLMKGTDSIQKDDPFFLEYADVYRQSGLQVL</sequence>
<dbReference type="SUPFAM" id="SSF54862">
    <property type="entry name" value="4Fe-4S ferredoxins"/>
    <property type="match status" value="1"/>
</dbReference>
<dbReference type="RefSeq" id="WP_209459308.1">
    <property type="nucleotide sequence ID" value="NZ_JAGGKC010000011.1"/>
</dbReference>
<dbReference type="PANTHER" id="PTHR30352:SF4">
    <property type="entry name" value="PYRUVATE FORMATE-LYASE 2-ACTIVATING ENZYME"/>
    <property type="match status" value="1"/>
</dbReference>
<evidence type="ECO:0000256" key="1">
    <source>
        <dbReference type="ARBA" id="ARBA00001966"/>
    </source>
</evidence>
<feature type="domain" description="Radical SAM core" evidence="11">
    <location>
        <begin position="16"/>
        <end position="310"/>
    </location>
</feature>
<evidence type="ECO:0000256" key="3">
    <source>
        <dbReference type="ARBA" id="ARBA00022485"/>
    </source>
</evidence>
<dbReference type="GO" id="GO:0043365">
    <property type="term" value="F:[formate-C-acetyltransferase]-activating enzyme activity"/>
    <property type="evidence" value="ECO:0007669"/>
    <property type="project" value="UniProtKB-EC"/>
</dbReference>
<name>A0ABS4G3H4_9CLOT</name>
<dbReference type="InterPro" id="IPR017896">
    <property type="entry name" value="4Fe4S_Fe-S-bd"/>
</dbReference>
<dbReference type="PROSITE" id="PS51379">
    <property type="entry name" value="4FE4S_FER_2"/>
    <property type="match status" value="2"/>
</dbReference>
<evidence type="ECO:0000256" key="9">
    <source>
        <dbReference type="ARBA" id="ARBA00047365"/>
    </source>
</evidence>
<evidence type="ECO:0000313" key="13">
    <source>
        <dbReference type="Proteomes" id="UP001519271"/>
    </source>
</evidence>
<evidence type="ECO:0000256" key="6">
    <source>
        <dbReference type="ARBA" id="ARBA00023002"/>
    </source>
</evidence>
<dbReference type="NCBIfam" id="TIGR02494">
    <property type="entry name" value="PFLE_PFLC"/>
    <property type="match status" value="1"/>
</dbReference>
<dbReference type="Pfam" id="PF04055">
    <property type="entry name" value="Radical_SAM"/>
    <property type="match status" value="1"/>
</dbReference>
<reference evidence="12 13" key="1">
    <citation type="submission" date="2021-03" db="EMBL/GenBank/DDBJ databases">
        <title>Genomic Encyclopedia of Type Strains, Phase IV (KMG-IV): sequencing the most valuable type-strain genomes for metagenomic binning, comparative biology and taxonomic classification.</title>
        <authorList>
            <person name="Goeker M."/>
        </authorList>
    </citation>
    <scope>NUCLEOTIDE SEQUENCE [LARGE SCALE GENOMIC DNA]</scope>
    <source>
        <strain evidence="12 13">DSM 6139</strain>
    </source>
</reference>
<dbReference type="PROSITE" id="PS51918">
    <property type="entry name" value="RADICAL_SAM"/>
    <property type="match status" value="1"/>
</dbReference>
<dbReference type="Gene3D" id="3.80.30.10">
    <property type="entry name" value="pyruvate-formate lyase- activating enzyme"/>
    <property type="match status" value="1"/>
</dbReference>
<keyword evidence="13" id="KW-1185">Reference proteome</keyword>
<gene>
    <name evidence="12" type="ORF">J2Z34_001577</name>
</gene>
<comment type="cofactor">
    <cofactor evidence="1">
        <name>[4Fe-4S] cluster</name>
        <dbReference type="ChEBI" id="CHEBI:49883"/>
    </cofactor>
</comment>
<keyword evidence="4" id="KW-0949">S-adenosyl-L-methionine</keyword>
<dbReference type="InterPro" id="IPR007197">
    <property type="entry name" value="rSAM"/>
</dbReference>
<evidence type="ECO:0000259" key="11">
    <source>
        <dbReference type="PROSITE" id="PS51918"/>
    </source>
</evidence>
<dbReference type="SFLD" id="SFLDG01066">
    <property type="entry name" value="organic_radical-activating_enz"/>
    <property type="match status" value="1"/>
</dbReference>
<evidence type="ECO:0000256" key="5">
    <source>
        <dbReference type="ARBA" id="ARBA00022723"/>
    </source>
</evidence>
<feature type="domain" description="4Fe-4S ferredoxin-type" evidence="10">
    <location>
        <begin position="87"/>
        <end position="116"/>
    </location>
</feature>
<keyword evidence="12" id="KW-0456">Lyase</keyword>
<dbReference type="SUPFAM" id="SSF102114">
    <property type="entry name" value="Radical SAM enzymes"/>
    <property type="match status" value="1"/>
</dbReference>
<comment type="catalytic activity">
    <reaction evidence="9">
        <text>glycyl-[protein] + reduced [flavodoxin] + S-adenosyl-L-methionine = glycin-2-yl radical-[protein] + semiquinone [flavodoxin] + 5'-deoxyadenosine + L-methionine + H(+)</text>
        <dbReference type="Rhea" id="RHEA:61976"/>
        <dbReference type="Rhea" id="RHEA-COMP:10622"/>
        <dbReference type="Rhea" id="RHEA-COMP:14480"/>
        <dbReference type="Rhea" id="RHEA-COMP:15993"/>
        <dbReference type="Rhea" id="RHEA-COMP:15994"/>
        <dbReference type="ChEBI" id="CHEBI:15378"/>
        <dbReference type="ChEBI" id="CHEBI:17319"/>
        <dbReference type="ChEBI" id="CHEBI:29947"/>
        <dbReference type="ChEBI" id="CHEBI:32722"/>
        <dbReference type="ChEBI" id="CHEBI:57618"/>
        <dbReference type="ChEBI" id="CHEBI:57844"/>
        <dbReference type="ChEBI" id="CHEBI:59789"/>
        <dbReference type="ChEBI" id="CHEBI:140311"/>
    </reaction>
</comment>